<keyword evidence="4" id="KW-1185">Reference proteome</keyword>
<evidence type="ECO:0000256" key="2">
    <source>
        <dbReference type="SAM" id="Phobius"/>
    </source>
</evidence>
<feature type="transmembrane region" description="Helical" evidence="2">
    <location>
        <begin position="1034"/>
        <end position="1062"/>
    </location>
</feature>
<evidence type="ECO:0000313" key="4">
    <source>
        <dbReference type="Proteomes" id="UP000800039"/>
    </source>
</evidence>
<organism evidence="3 4">
    <name type="scientific">Cucurbitaria berberidis CBS 394.84</name>
    <dbReference type="NCBI Taxonomy" id="1168544"/>
    <lineage>
        <taxon>Eukaryota</taxon>
        <taxon>Fungi</taxon>
        <taxon>Dikarya</taxon>
        <taxon>Ascomycota</taxon>
        <taxon>Pezizomycotina</taxon>
        <taxon>Dothideomycetes</taxon>
        <taxon>Pleosporomycetidae</taxon>
        <taxon>Pleosporales</taxon>
        <taxon>Pleosporineae</taxon>
        <taxon>Cucurbitariaceae</taxon>
        <taxon>Cucurbitaria</taxon>
    </lineage>
</organism>
<accession>A0A9P4GMA5</accession>
<feature type="transmembrane region" description="Helical" evidence="2">
    <location>
        <begin position="927"/>
        <end position="946"/>
    </location>
</feature>
<comment type="caution">
    <text evidence="3">The sequence shown here is derived from an EMBL/GenBank/DDBJ whole genome shotgun (WGS) entry which is preliminary data.</text>
</comment>
<feature type="region of interest" description="Disordered" evidence="1">
    <location>
        <begin position="239"/>
        <end position="260"/>
    </location>
</feature>
<feature type="compositionally biased region" description="Acidic residues" evidence="1">
    <location>
        <begin position="1100"/>
        <end position="1115"/>
    </location>
</feature>
<gene>
    <name evidence="3" type="ORF">K460DRAFT_403252</name>
</gene>
<dbReference type="RefSeq" id="XP_040790499.1">
    <property type="nucleotide sequence ID" value="XM_040936613.1"/>
</dbReference>
<feature type="region of interest" description="Disordered" evidence="1">
    <location>
        <begin position="563"/>
        <end position="692"/>
    </location>
</feature>
<feature type="compositionally biased region" description="Pro residues" evidence="1">
    <location>
        <begin position="600"/>
        <end position="610"/>
    </location>
</feature>
<dbReference type="Gene3D" id="1.20.58.340">
    <property type="entry name" value="Magnesium transport protein CorA, transmembrane region"/>
    <property type="match status" value="1"/>
</dbReference>
<keyword evidence="2" id="KW-0812">Transmembrane</keyword>
<evidence type="ECO:0000313" key="3">
    <source>
        <dbReference type="EMBL" id="KAF1847936.1"/>
    </source>
</evidence>
<dbReference type="GeneID" id="63853863"/>
<feature type="compositionally biased region" description="Basic and acidic residues" evidence="1">
    <location>
        <begin position="128"/>
        <end position="139"/>
    </location>
</feature>
<evidence type="ECO:0000256" key="1">
    <source>
        <dbReference type="SAM" id="MobiDB-lite"/>
    </source>
</evidence>
<keyword evidence="2" id="KW-0472">Membrane</keyword>
<feature type="transmembrane region" description="Helical" evidence="2">
    <location>
        <begin position="1002"/>
        <end position="1028"/>
    </location>
</feature>
<feature type="compositionally biased region" description="Basic residues" evidence="1">
    <location>
        <begin position="1078"/>
        <end position="1093"/>
    </location>
</feature>
<dbReference type="AlphaFoldDB" id="A0A9P4GMA5"/>
<feature type="compositionally biased region" description="Polar residues" evidence="1">
    <location>
        <begin position="109"/>
        <end position="125"/>
    </location>
</feature>
<feature type="region of interest" description="Disordered" evidence="1">
    <location>
        <begin position="1076"/>
        <end position="1115"/>
    </location>
</feature>
<name>A0A9P4GMA5_9PLEO</name>
<sequence>MESPQNAQDAFREEPATQPPEVEGKELEHNVEDHQKRTDIEALKHDLKNKVKPDIRDNVKEGGKNSPDQTHEQTVENEKQLEATLGDDESVGELGDAEGGAELQHGRNQRSPETGNDVGNVQIPSPGQDEHRTSLEDLLKWPPSRVWHSPGPAGGEQILLPPSKTSSTIKLGTSEMEQLPLGHSLEQLMLQPENVALPKRKKKQAKDTDFGDWGLVASKAKDKHVDDWGFGAWGATSKSKTRKKGKKIEKQMPPLPPPIAPEVEAYRANVNRLATNFSHFENVAAGKTRHHWSPRIVVHNRVEPAHPEVIAIQEPWKERQSAPHYQEFYDTLRNVPVGCVQRTILVEDLTPSLIDLLGASFQIPPHVFEEHLEGGGYRTTPENRDNANTWHTRSSAQGYSSITWYRPVLPLFPITSRFRARLVRDRKPSLRCVYDGCERRHDIRLQTTANIWRRSLELCPEPGVYHKGSETEFPVGWEERATIWTRDIDGCRFVILLLDPLPVTVVSESTGGAQTQHQHRPPVLVSLLRRPEVLMTKARTSRAKEEPQSSNVQDWIAQASHYSVDPDSHRPESSPLPPPPETMPVQLRPLPITLSAAGLPPLPPPPPPPGIALIPVRRNQSRTTGAKIKIQEADFSPAALRRRATKPDMELPSPSSGPEDVGTSNLRNRKRSISDSRNPRPPSVEVSRPPLPLVDEESIVTETHGPFVPFHPIKARQSSSARIGNVFTTLHTRAYLKSLQVPTSTLEEFEYFLQRPSKGKETAHDPFRALFRVIHDDTHSLVDIIRISQQRIREGTMDEDLMQKRVTFWRGLLHRLNFSLAEVDQRLRAFVHFTYDSETHPFTFDQRTELPSEKLAKETKQTLRSCIDLLDRSSNSLLAEMQIVDSRRSIAEAESVSKLTELAFVFIPLSFVASLFSMQIHELDGGVSLYVFVMVAIGFVLVAYAGRLSIRSSRLIEYKSKVLLQIRDKSQIQYNQPIPTHTFLAWVGKAMGGIAIKSMKSFIAVFAPLMLVLAILAAILSPIILLWLRNISKGFTAVITVLLLLLDVMLVYPVVVTASGTFELNPRTMIREIQRNREMKRKRKNKTKKRRKEKVGIDPESLDVESSDESDKDYV</sequence>
<protein>
    <submittedName>
        <fullName evidence="3">Uncharacterized protein</fullName>
    </submittedName>
</protein>
<reference evidence="3" key="1">
    <citation type="submission" date="2020-01" db="EMBL/GenBank/DDBJ databases">
        <authorList>
            <consortium name="DOE Joint Genome Institute"/>
            <person name="Haridas S."/>
            <person name="Albert R."/>
            <person name="Binder M."/>
            <person name="Bloem J."/>
            <person name="Labutti K."/>
            <person name="Salamov A."/>
            <person name="Andreopoulos B."/>
            <person name="Baker S.E."/>
            <person name="Barry K."/>
            <person name="Bills G."/>
            <person name="Bluhm B.H."/>
            <person name="Cannon C."/>
            <person name="Castanera R."/>
            <person name="Culley D.E."/>
            <person name="Daum C."/>
            <person name="Ezra D."/>
            <person name="Gonzalez J.B."/>
            <person name="Henrissat B."/>
            <person name="Kuo A."/>
            <person name="Liang C."/>
            <person name="Lipzen A."/>
            <person name="Lutzoni F."/>
            <person name="Magnuson J."/>
            <person name="Mondo S."/>
            <person name="Nolan M."/>
            <person name="Ohm R."/>
            <person name="Pangilinan J."/>
            <person name="Park H.-J."/>
            <person name="Ramirez L."/>
            <person name="Alfaro M."/>
            <person name="Sun H."/>
            <person name="Tritt A."/>
            <person name="Yoshinaga Y."/>
            <person name="Zwiers L.-H."/>
            <person name="Turgeon B.G."/>
            <person name="Goodwin S.B."/>
            <person name="Spatafora J.W."/>
            <person name="Crous P.W."/>
            <person name="Grigoriev I.V."/>
        </authorList>
    </citation>
    <scope>NUCLEOTIDE SEQUENCE</scope>
    <source>
        <strain evidence="3">CBS 394.84</strain>
    </source>
</reference>
<keyword evidence="2" id="KW-1133">Transmembrane helix</keyword>
<proteinExistence type="predicted"/>
<dbReference type="OrthoDB" id="3231000at2759"/>
<dbReference type="EMBL" id="ML976615">
    <property type="protein sequence ID" value="KAF1847936.1"/>
    <property type="molecule type" value="Genomic_DNA"/>
</dbReference>
<feature type="region of interest" description="Disordered" evidence="1">
    <location>
        <begin position="1"/>
        <end position="163"/>
    </location>
</feature>
<dbReference type="Proteomes" id="UP000800039">
    <property type="component" value="Unassembled WGS sequence"/>
</dbReference>
<feature type="compositionally biased region" description="Basic and acidic residues" evidence="1">
    <location>
        <begin position="22"/>
        <end position="81"/>
    </location>
</feature>